<comment type="caution">
    <text evidence="1">The sequence shown here is derived from an EMBL/GenBank/DDBJ whole genome shotgun (WGS) entry which is preliminary data.</text>
</comment>
<keyword evidence="2" id="KW-1185">Reference proteome</keyword>
<gene>
    <name evidence="1" type="ORF">RN50_01854</name>
</gene>
<dbReference type="SUPFAM" id="SSF48452">
    <property type="entry name" value="TPR-like"/>
    <property type="match status" value="2"/>
</dbReference>
<dbReference type="InterPro" id="IPR011990">
    <property type="entry name" value="TPR-like_helical_dom_sf"/>
</dbReference>
<dbReference type="AlphaFoldDB" id="A0A0F0KKC5"/>
<dbReference type="EMBL" id="JYIU01000042">
    <property type="protein sequence ID" value="KJL20894.1"/>
    <property type="molecule type" value="Genomic_DNA"/>
</dbReference>
<accession>A0A0F0KKC5</accession>
<dbReference type="Gene3D" id="1.25.40.10">
    <property type="entry name" value="Tetratricopeptide repeat domain"/>
    <property type="match status" value="1"/>
</dbReference>
<organism evidence="1 2">
    <name type="scientific">Microbacterium foliorum</name>
    <dbReference type="NCBI Taxonomy" id="104336"/>
    <lineage>
        <taxon>Bacteria</taxon>
        <taxon>Bacillati</taxon>
        <taxon>Actinomycetota</taxon>
        <taxon>Actinomycetes</taxon>
        <taxon>Micrococcales</taxon>
        <taxon>Microbacteriaceae</taxon>
        <taxon>Microbacterium</taxon>
    </lineage>
</organism>
<sequence length="932" mass="99117">MERSRTRFTQLVEEIDRTPWGPAEQALVAEAVALAVEIGDERLEYEARMRQTASANMNGATDVMLNSFAWCLARHDADPQRFPADLEYGGADLMWQFKWMASSLRSSPAFSSEQIAAVLDDMEAHYRAGGLGLSGVLTARFEDAWDAGRLDDAETLRVQLEATPRDDHSHCDACGRSQFAGFFAETDREEQAIRLVEEMLEGGFSCGEEPEHALSRVLVPYLRAGRLDEARSAHLRSYRLAKDNPDNLRIVANNIVFSALTGNEARALAQVERHISWLGHDGLNVDAHAAALAAFAFALDRVTAAGHGDTPVRGADSPALTEFFGAHEGAWHAAELAAASWAAAERIGAEFDRRDGTDGHARSLARTRTLSSEHYDVPIRSDAFSTVPEAAAPADPDAWFDRAMQLAQFGAEHETLQALPHAMGVEDPGKIAQLLSMRLGILIALDREEEAAELLPARIDALRAAGLDEQADLEQRLGLATFGVNTADAASALEDALADASSLPAWSRGDLAISRASLHLQSEEPAAALDMAEIAARAFVEAGDVRLANTTTLVAIAAMLHSGDIESASAVLDRFLAQDDLSTGHRAQALQTRARVRGGSDAFVEGAADADEACRLLAGLGATTALAAAHLLAGALWEDAGDAEKAVTRYRVTSRLVAQEGGDQAGADFRLARAMLSAGDSAVAAELFAQVLEREEQAGVPAASRAMTASLLARALTASGEYGQAVGAFGYAAELFGQDDEHAEQAVALTERAKILARFDEHDEAIEALETASALARRAPEAVGTLADVLHNLGQAYGARQDERAFSLLDEVAALAREHDAEWLLADVTDSRGRVLAQFGRTDEAVAAALTAADAFAAVGDLGAAGGSELFAARLLAANERPGDAVPIYRSAIEHADGQPALREVCALELGTALEALGRHAEAEEVRGLLES</sequence>
<evidence type="ECO:0000313" key="1">
    <source>
        <dbReference type="EMBL" id="KJL20894.1"/>
    </source>
</evidence>
<protein>
    <submittedName>
        <fullName evidence="1">Uncharacterized protein</fullName>
    </submittedName>
</protein>
<proteinExistence type="predicted"/>
<dbReference type="RefSeq" id="WP_045254231.1">
    <property type="nucleotide sequence ID" value="NZ_CP031425.1"/>
</dbReference>
<name>A0A0F0KKC5_9MICO</name>
<dbReference type="KEGG" id="mfol:DXT68_12955"/>
<dbReference type="GeneID" id="94445307"/>
<evidence type="ECO:0000313" key="2">
    <source>
        <dbReference type="Proteomes" id="UP000033572"/>
    </source>
</evidence>
<dbReference type="Proteomes" id="UP000033572">
    <property type="component" value="Unassembled WGS sequence"/>
</dbReference>
<reference evidence="1 2" key="1">
    <citation type="submission" date="2015-02" db="EMBL/GenBank/DDBJ databases">
        <title>Draft genome sequences of ten Microbacterium spp. with emphasis on heavy metal contaminated environments.</title>
        <authorList>
            <person name="Corretto E."/>
        </authorList>
    </citation>
    <scope>NUCLEOTIDE SEQUENCE [LARGE SCALE GENOMIC DNA]</scope>
    <source>
        <strain evidence="1 2">DSM 12966</strain>
    </source>
</reference>
<dbReference type="PATRIC" id="fig|104336.4.peg.1896"/>